<sequence length="772" mass="82928">MAKLPSIRIQIFLFPALLLPLAAQAGYDFDSVFPAPTVWTAGGPIATVSDIYDPVDASPWSVSFPETDVFAFSLKGTSSSLGNWTVRVGKGGQIFSIRANGDEWIPPQFRGGANPDRAPWVDEVTMPVSVNTTLNTETDPYFIHGAGIYLDDPPYTDTPFFSPLLASAINSPAGQLVTANWSQHAHVPTIHKSGQILFQRITDRGEGILEVEYVLHNAGDEVLDFFNFPWTGVRRSSLPNHYIYNGGLRVLSGGLFSDPNLTLLSATDGYASYAESSASDAPSLTVVFGQTTPSGARRASEWRWGAASSQSEPFPVDETSWRNFYVSAVRHFITLNPGETVHVRYFLVIGRESTTTGLIATHGLVAKAGLTPLTYASTDPGISQPLYASLAGPPIEPGATAGATQDPWFHVSSVPIPGWRPLLVESGTLPADATVNSLGATAPIQNIIISQTTGDTTGVPVRWDLDFQQSGGQSFSLTETRTLDAFVLKCGSNSSFGSGTHVLKIWIGAFNAPNPVLPGNAYLIDVQNTNWLAGDFYAFDIPDLELPAGDYAFQIGWTTQDPSRPNISFKRADGEGDYAAGGRLFSGNSQPPFNSTPDDGKDLVFFLVESSGSPTDIVLTDNFYQLAHAGGAPGDGFWRPYNGNTDQWRLLGFVSPTTGGIEDFGTEAELVNSLLLSPNTIEGGLSQVLYAGTDGASAITQEILADSGDLLLRHRVPVGWNYFIEKSLDLQGWSGFTSPDVGTNSLIDQAIESPDGVTPRLFYRIDYSVPAP</sequence>
<evidence type="ECO:0000313" key="2">
    <source>
        <dbReference type="EMBL" id="NDV62082.1"/>
    </source>
</evidence>
<dbReference type="RefSeq" id="WP_163963666.1">
    <property type="nucleotide sequence ID" value="NZ_JAAGNX010000002.1"/>
</dbReference>
<accession>A0A6B2M101</accession>
<feature type="chain" id="PRO_5025672348" evidence="1">
    <location>
        <begin position="26"/>
        <end position="772"/>
    </location>
</feature>
<evidence type="ECO:0000256" key="1">
    <source>
        <dbReference type="SAM" id="SignalP"/>
    </source>
</evidence>
<name>A0A6B2M101_9BACT</name>
<proteinExistence type="predicted"/>
<comment type="caution">
    <text evidence="2">The sequence shown here is derived from an EMBL/GenBank/DDBJ whole genome shotgun (WGS) entry which is preliminary data.</text>
</comment>
<protein>
    <submittedName>
        <fullName evidence="2">Uncharacterized protein</fullName>
    </submittedName>
</protein>
<keyword evidence="3" id="KW-1185">Reference proteome</keyword>
<dbReference type="AlphaFoldDB" id="A0A6B2M101"/>
<dbReference type="EMBL" id="JAAGNX010000002">
    <property type="protein sequence ID" value="NDV62082.1"/>
    <property type="molecule type" value="Genomic_DNA"/>
</dbReference>
<dbReference type="Proteomes" id="UP000478417">
    <property type="component" value="Unassembled WGS sequence"/>
</dbReference>
<feature type="signal peptide" evidence="1">
    <location>
        <begin position="1"/>
        <end position="25"/>
    </location>
</feature>
<gene>
    <name evidence="2" type="ORF">G0Q06_06455</name>
</gene>
<keyword evidence="1" id="KW-0732">Signal</keyword>
<reference evidence="2 3" key="1">
    <citation type="submission" date="2020-02" db="EMBL/GenBank/DDBJ databases">
        <title>Albibacoteraceae fam. nov., the first described family within the subdivision 4 Verrucomicrobia.</title>
        <authorList>
            <person name="Xi F."/>
        </authorList>
    </citation>
    <scope>NUCLEOTIDE SEQUENCE [LARGE SCALE GENOMIC DNA]</scope>
    <source>
        <strain evidence="2 3">CK1056</strain>
    </source>
</reference>
<organism evidence="2 3">
    <name type="scientific">Oceanipulchritudo coccoides</name>
    <dbReference type="NCBI Taxonomy" id="2706888"/>
    <lineage>
        <taxon>Bacteria</taxon>
        <taxon>Pseudomonadati</taxon>
        <taxon>Verrucomicrobiota</taxon>
        <taxon>Opitutia</taxon>
        <taxon>Puniceicoccales</taxon>
        <taxon>Oceanipulchritudinaceae</taxon>
        <taxon>Oceanipulchritudo</taxon>
    </lineage>
</organism>
<evidence type="ECO:0000313" key="3">
    <source>
        <dbReference type="Proteomes" id="UP000478417"/>
    </source>
</evidence>